<dbReference type="AlphaFoldDB" id="A0A3L6R998"/>
<comment type="caution">
    <text evidence="1">The sequence shown here is derived from an EMBL/GenBank/DDBJ whole genome shotgun (WGS) entry which is preliminary data.</text>
</comment>
<keyword evidence="2" id="KW-1185">Reference proteome</keyword>
<gene>
    <name evidence="1" type="ORF">C2845_PM06G24730</name>
</gene>
<proteinExistence type="predicted"/>
<dbReference type="Proteomes" id="UP000275267">
    <property type="component" value="Unassembled WGS sequence"/>
</dbReference>
<evidence type="ECO:0000313" key="1">
    <source>
        <dbReference type="EMBL" id="RLM98870.1"/>
    </source>
</evidence>
<dbReference type="EMBL" id="PQIB02000009">
    <property type="protein sequence ID" value="RLM98870.1"/>
    <property type="molecule type" value="Genomic_DNA"/>
</dbReference>
<accession>A0A3L6R998</accession>
<name>A0A3L6R998_PANMI</name>
<evidence type="ECO:0000313" key="2">
    <source>
        <dbReference type="Proteomes" id="UP000275267"/>
    </source>
</evidence>
<organism evidence="1 2">
    <name type="scientific">Panicum miliaceum</name>
    <name type="common">Proso millet</name>
    <name type="synonym">Broomcorn millet</name>
    <dbReference type="NCBI Taxonomy" id="4540"/>
    <lineage>
        <taxon>Eukaryota</taxon>
        <taxon>Viridiplantae</taxon>
        <taxon>Streptophyta</taxon>
        <taxon>Embryophyta</taxon>
        <taxon>Tracheophyta</taxon>
        <taxon>Spermatophyta</taxon>
        <taxon>Magnoliopsida</taxon>
        <taxon>Liliopsida</taxon>
        <taxon>Poales</taxon>
        <taxon>Poaceae</taxon>
        <taxon>PACMAD clade</taxon>
        <taxon>Panicoideae</taxon>
        <taxon>Panicodae</taxon>
        <taxon>Paniceae</taxon>
        <taxon>Panicinae</taxon>
        <taxon>Panicum</taxon>
        <taxon>Panicum sect. Panicum</taxon>
    </lineage>
</organism>
<reference evidence="2" key="1">
    <citation type="journal article" date="2019" name="Nat. Commun.">
        <title>The genome of broomcorn millet.</title>
        <authorList>
            <person name="Zou C."/>
            <person name="Miki D."/>
            <person name="Li D."/>
            <person name="Tang Q."/>
            <person name="Xiao L."/>
            <person name="Rajput S."/>
            <person name="Deng P."/>
            <person name="Jia W."/>
            <person name="Huang R."/>
            <person name="Zhang M."/>
            <person name="Sun Y."/>
            <person name="Hu J."/>
            <person name="Fu X."/>
            <person name="Schnable P.S."/>
            <person name="Li F."/>
            <person name="Zhang H."/>
            <person name="Feng B."/>
            <person name="Zhu X."/>
            <person name="Liu R."/>
            <person name="Schnable J.C."/>
            <person name="Zhu J.-K."/>
            <person name="Zhang H."/>
        </authorList>
    </citation>
    <scope>NUCLEOTIDE SEQUENCE [LARGE SCALE GENOMIC DNA]</scope>
</reference>
<protein>
    <submittedName>
        <fullName evidence="1">Uncharacterized protein</fullName>
    </submittedName>
</protein>
<sequence>MEELDASIAMSDLFPFLRSLKASLVTVYLDKIFRILDGIIDRRLAEAAASSTSRRELDCWMDNYVSEVGLDRIGCWGLTSRTGLDGNMISIGCQLDIVGWILDDDPFP</sequence>